<keyword evidence="5" id="KW-0573">Peptidoglycan synthesis</keyword>
<keyword evidence="12" id="KW-0121">Carboxypeptidase</keyword>
<comment type="similarity">
    <text evidence="1 9">Belongs to the peptidase S11 family.</text>
</comment>
<evidence type="ECO:0000256" key="7">
    <source>
        <dbReference type="PIRSR" id="PIRSR618044-1"/>
    </source>
</evidence>
<evidence type="ECO:0000256" key="4">
    <source>
        <dbReference type="ARBA" id="ARBA00022960"/>
    </source>
</evidence>
<dbReference type="SUPFAM" id="SSF56601">
    <property type="entry name" value="beta-lactamase/transpeptidase-like"/>
    <property type="match status" value="1"/>
</dbReference>
<name>A0A5E4YTZ7_9BURK</name>
<feature type="binding site" evidence="8">
    <location>
        <position position="391"/>
    </location>
    <ligand>
        <name>substrate</name>
    </ligand>
</feature>
<keyword evidence="6" id="KW-0961">Cell wall biogenesis/degradation</keyword>
<gene>
    <name evidence="12" type="ORF">PCO31110_04821</name>
</gene>
<dbReference type="GO" id="GO:0009252">
    <property type="term" value="P:peptidoglycan biosynthetic process"/>
    <property type="evidence" value="ECO:0007669"/>
    <property type="project" value="UniProtKB-KW"/>
</dbReference>
<dbReference type="InterPro" id="IPR012338">
    <property type="entry name" value="Beta-lactam/transpept-like"/>
</dbReference>
<dbReference type="Proteomes" id="UP000337189">
    <property type="component" value="Unassembled WGS sequence"/>
</dbReference>
<evidence type="ECO:0000256" key="10">
    <source>
        <dbReference type="SAM" id="MobiDB-lite"/>
    </source>
</evidence>
<evidence type="ECO:0000256" key="8">
    <source>
        <dbReference type="PIRSR" id="PIRSR618044-2"/>
    </source>
</evidence>
<dbReference type="Pfam" id="PF00768">
    <property type="entry name" value="Peptidase_S11"/>
    <property type="match status" value="1"/>
</dbReference>
<dbReference type="PANTHER" id="PTHR21581">
    <property type="entry name" value="D-ALANYL-D-ALANINE CARBOXYPEPTIDASE"/>
    <property type="match status" value="1"/>
</dbReference>
<feature type="active site" description="Acyl-ester intermediate" evidence="7">
    <location>
        <position position="229"/>
    </location>
</feature>
<dbReference type="EMBL" id="CABPSJ010000009">
    <property type="protein sequence ID" value="VVE52301.1"/>
    <property type="molecule type" value="Genomic_DNA"/>
</dbReference>
<dbReference type="AlphaFoldDB" id="A0A5E4YTZ7"/>
<dbReference type="GO" id="GO:0006508">
    <property type="term" value="P:proteolysis"/>
    <property type="evidence" value="ECO:0007669"/>
    <property type="project" value="InterPro"/>
</dbReference>
<evidence type="ECO:0000313" key="12">
    <source>
        <dbReference type="EMBL" id="VVE52301.1"/>
    </source>
</evidence>
<evidence type="ECO:0000256" key="1">
    <source>
        <dbReference type="ARBA" id="ARBA00007164"/>
    </source>
</evidence>
<feature type="domain" description="Peptidase S11 D-alanyl-D-alanine carboxypeptidase A N-terminal" evidence="11">
    <location>
        <begin position="199"/>
        <end position="420"/>
    </location>
</feature>
<keyword evidence="12" id="KW-0645">Protease</keyword>
<evidence type="ECO:0000259" key="11">
    <source>
        <dbReference type="Pfam" id="PF00768"/>
    </source>
</evidence>
<dbReference type="GO" id="GO:0009002">
    <property type="term" value="F:serine-type D-Ala-D-Ala carboxypeptidase activity"/>
    <property type="evidence" value="ECO:0007669"/>
    <property type="project" value="InterPro"/>
</dbReference>
<evidence type="ECO:0000256" key="6">
    <source>
        <dbReference type="ARBA" id="ARBA00023316"/>
    </source>
</evidence>
<dbReference type="GO" id="GO:0071555">
    <property type="term" value="P:cell wall organization"/>
    <property type="evidence" value="ECO:0007669"/>
    <property type="project" value="UniProtKB-KW"/>
</dbReference>
<keyword evidence="3" id="KW-0378">Hydrolase</keyword>
<organism evidence="12 13">
    <name type="scientific">Pandoraea communis</name>
    <dbReference type="NCBI Taxonomy" id="2508297"/>
    <lineage>
        <taxon>Bacteria</taxon>
        <taxon>Pseudomonadati</taxon>
        <taxon>Pseudomonadota</taxon>
        <taxon>Betaproteobacteria</taxon>
        <taxon>Burkholderiales</taxon>
        <taxon>Burkholderiaceae</taxon>
        <taxon>Pandoraea</taxon>
    </lineage>
</organism>
<evidence type="ECO:0000256" key="5">
    <source>
        <dbReference type="ARBA" id="ARBA00022984"/>
    </source>
</evidence>
<evidence type="ECO:0000313" key="13">
    <source>
        <dbReference type="Proteomes" id="UP000337189"/>
    </source>
</evidence>
<dbReference type="PRINTS" id="PR00725">
    <property type="entry name" value="DADACBPTASE1"/>
</dbReference>
<proteinExistence type="inferred from homology"/>
<feature type="active site" evidence="7">
    <location>
        <position position="286"/>
    </location>
</feature>
<dbReference type="InterPro" id="IPR018044">
    <property type="entry name" value="Peptidase_S11"/>
</dbReference>
<sequence>MHASTVTLSLRNRAKMSTLWYPLLSPCLPRLYGLTPRGVALARLVLFSVILLIAGLPVSDALAATGHHASTGKRRDDAVKKKKAAAKKPSKTTHRKAAAASTSRKRAASPRAKGPANRKAAKPPHQAKAAVKRPAGAVKRPSTAAKRSAGAKRSTATAVARAAPAVPAAAAKVPPAQVSTDAKPRLLARCGFTPASRKRLFSRAVYIVDEKTNTPLFAHNADQVRPIASLSKLMTAVVWLDNSPAMRAPLTVTKADLDTLKYTHSRLAVGSTLSRADMLHISLMASENRAAAALSRDYPGGRKAFISAMNAKARALNMPNTRFENSTGLSPRNVSTARELARLVRASNAYPLIRRYSIDHQQQVHTGKGQLQYVNTNRLVRYGKVNASVQKTGFIKESGHSMVMRVMVHNRRPVIVTMLGSDTPEGSRLDGVRIAHWLSCSLQ</sequence>
<feature type="compositionally biased region" description="Basic residues" evidence="10">
    <location>
        <begin position="80"/>
        <end position="108"/>
    </location>
</feature>
<feature type="active site" description="Proton acceptor" evidence="7">
    <location>
        <position position="232"/>
    </location>
</feature>
<protein>
    <submittedName>
        <fullName evidence="12">D-alanyl-D-alanine carboxypeptidase</fullName>
    </submittedName>
</protein>
<accession>A0A5E4YTZ7</accession>
<dbReference type="GO" id="GO:0008360">
    <property type="term" value="P:regulation of cell shape"/>
    <property type="evidence" value="ECO:0007669"/>
    <property type="project" value="UniProtKB-KW"/>
</dbReference>
<dbReference type="PANTHER" id="PTHR21581:SF26">
    <property type="entry name" value="D-ALANYL-D-ALANINE ENDOPEPTIDASE"/>
    <property type="match status" value="1"/>
</dbReference>
<evidence type="ECO:0000256" key="3">
    <source>
        <dbReference type="ARBA" id="ARBA00022801"/>
    </source>
</evidence>
<keyword evidence="2" id="KW-0732">Signal</keyword>
<evidence type="ECO:0000256" key="9">
    <source>
        <dbReference type="RuleBase" id="RU004016"/>
    </source>
</evidence>
<dbReference type="InterPro" id="IPR001967">
    <property type="entry name" value="Peptidase_S11_N"/>
</dbReference>
<feature type="region of interest" description="Disordered" evidence="10">
    <location>
        <begin position="66"/>
        <end position="156"/>
    </location>
</feature>
<dbReference type="Gene3D" id="3.40.710.10">
    <property type="entry name" value="DD-peptidase/beta-lactamase superfamily"/>
    <property type="match status" value="1"/>
</dbReference>
<reference evidence="12 13" key="1">
    <citation type="submission" date="2019-08" db="EMBL/GenBank/DDBJ databases">
        <authorList>
            <person name="Peeters C."/>
        </authorList>
    </citation>
    <scope>NUCLEOTIDE SEQUENCE [LARGE SCALE GENOMIC DNA]</scope>
    <source>
        <strain evidence="12 13">LMG 31110</strain>
    </source>
</reference>
<keyword evidence="4" id="KW-0133">Cell shape</keyword>
<evidence type="ECO:0000256" key="2">
    <source>
        <dbReference type="ARBA" id="ARBA00022729"/>
    </source>
</evidence>